<feature type="compositionally biased region" description="Basic and acidic residues" evidence="1">
    <location>
        <begin position="625"/>
        <end position="636"/>
    </location>
</feature>
<feature type="region of interest" description="Disordered" evidence="1">
    <location>
        <begin position="580"/>
        <end position="681"/>
    </location>
</feature>
<dbReference type="GeneID" id="37024376"/>
<feature type="compositionally biased region" description="Basic and acidic residues" evidence="1">
    <location>
        <begin position="610"/>
        <end position="619"/>
    </location>
</feature>
<dbReference type="PANTHER" id="PTHR28089:SF1">
    <property type="entry name" value="PROTEIN ZDS1-RELATED"/>
    <property type="match status" value="1"/>
</dbReference>
<dbReference type="SMART" id="SM01327">
    <property type="entry name" value="Zds_C"/>
    <property type="match status" value="1"/>
</dbReference>
<feature type="compositionally biased region" description="Polar residues" evidence="1">
    <location>
        <begin position="637"/>
        <end position="649"/>
    </location>
</feature>
<dbReference type="Pfam" id="PF08632">
    <property type="entry name" value="Zds_C"/>
    <property type="match status" value="1"/>
</dbReference>
<feature type="compositionally biased region" description="Low complexity" evidence="1">
    <location>
        <begin position="904"/>
        <end position="917"/>
    </location>
</feature>
<name>A0A316V7N6_9BASI</name>
<feature type="domain" description="Protein Zds1 C-terminal" evidence="2">
    <location>
        <begin position="706"/>
        <end position="758"/>
    </location>
</feature>
<proteinExistence type="predicted"/>
<feature type="compositionally biased region" description="Polar residues" evidence="1">
    <location>
        <begin position="117"/>
        <end position="128"/>
    </location>
</feature>
<dbReference type="InterPro" id="IPR040206">
    <property type="entry name" value="Zds1/2"/>
</dbReference>
<feature type="region of interest" description="Disordered" evidence="1">
    <location>
        <begin position="999"/>
        <end position="1170"/>
    </location>
</feature>
<feature type="compositionally biased region" description="Low complexity" evidence="1">
    <location>
        <begin position="1004"/>
        <end position="1016"/>
    </location>
</feature>
<dbReference type="OrthoDB" id="5589766at2759"/>
<gene>
    <name evidence="3" type="ORF">FA14DRAFT_63108</name>
</gene>
<feature type="compositionally biased region" description="Basic and acidic residues" evidence="1">
    <location>
        <begin position="806"/>
        <end position="819"/>
    </location>
</feature>
<feature type="compositionally biased region" description="Basic and acidic residues" evidence="1">
    <location>
        <begin position="1077"/>
        <end position="1090"/>
    </location>
</feature>
<feature type="compositionally biased region" description="Polar residues" evidence="1">
    <location>
        <begin position="459"/>
        <end position="490"/>
    </location>
</feature>
<feature type="region of interest" description="Disordered" evidence="1">
    <location>
        <begin position="879"/>
        <end position="973"/>
    </location>
</feature>
<reference evidence="3 4" key="1">
    <citation type="journal article" date="2018" name="Mol. Biol. Evol.">
        <title>Broad Genomic Sampling Reveals a Smut Pathogenic Ancestry of the Fungal Clade Ustilaginomycotina.</title>
        <authorList>
            <person name="Kijpornyongpan T."/>
            <person name="Mondo S.J."/>
            <person name="Barry K."/>
            <person name="Sandor L."/>
            <person name="Lee J."/>
            <person name="Lipzen A."/>
            <person name="Pangilinan J."/>
            <person name="LaButti K."/>
            <person name="Hainaut M."/>
            <person name="Henrissat B."/>
            <person name="Grigoriev I.V."/>
            <person name="Spatafora J.W."/>
            <person name="Aime M.C."/>
        </authorList>
    </citation>
    <scope>NUCLEOTIDE SEQUENCE [LARGE SCALE GENOMIC DNA]</scope>
    <source>
        <strain evidence="3 4">MCA 3882</strain>
    </source>
</reference>
<feature type="compositionally biased region" description="Basic and acidic residues" evidence="1">
    <location>
        <begin position="1129"/>
        <end position="1142"/>
    </location>
</feature>
<dbReference type="InterPro" id="IPR013941">
    <property type="entry name" value="ZDS1_C"/>
</dbReference>
<dbReference type="Proteomes" id="UP000245771">
    <property type="component" value="Unassembled WGS sequence"/>
</dbReference>
<dbReference type="STRING" id="1280837.A0A316V7N6"/>
<dbReference type="GO" id="GO:0005737">
    <property type="term" value="C:cytoplasm"/>
    <property type="evidence" value="ECO:0007669"/>
    <property type="project" value="TreeGrafter"/>
</dbReference>
<evidence type="ECO:0000313" key="4">
    <source>
        <dbReference type="Proteomes" id="UP000245771"/>
    </source>
</evidence>
<feature type="region of interest" description="Disordered" evidence="1">
    <location>
        <begin position="768"/>
        <end position="842"/>
    </location>
</feature>
<feature type="region of interest" description="Disordered" evidence="1">
    <location>
        <begin position="18"/>
        <end position="134"/>
    </location>
</feature>
<feature type="compositionally biased region" description="Polar residues" evidence="1">
    <location>
        <begin position="83"/>
        <end position="99"/>
    </location>
</feature>
<sequence>MMQKITDSEFQREVEALKSHRRISVNRPIHDPDLPELTAANRSTHDSDYSLHSANSSGSLHSSSNSRDWTSDGGVMLRDDGPSSLTGSLARRSSSNPRSLFTARRRGAAAEEGQVPTRDNQSNVNASTDDVPLTEPLDPSHLFWVPASMHPEISPSDFRRFLHDHASRAVREQQEGGKLSVDEQSNLSKDQQTPYPSSLPSNASPVSSVEALKKRSTSIARRGSTLRRQYRPEMDDGIDSSSTSNVERNKRTLSQRQSYQSNVPELSIDDLQKLERLAEEASRSSDPSELRSVLRRTMSLNVAPSALDQVDAVPPENEQDSPLIVPRPGQILRRAARTKIRKSSFSNEGANAGSRRRRGPGSQSVQEPLSDREGSTNTAGVTEEGSKRESDISEPSDESANPSFKARSEGVTDSILDVYSRDSFLSDDTQRTSVTSLAESIGSGQSSNERLAISDANDDPTTPTQSHMTDGFVQAQTETFNNGYFGNDQGQRPALSREPSNETSTNDRSAIKPIAVQHVSPVPAFEKTRSAPLPPSTSSLQQQKAKDQIIESNQAQSGTPASYQQPPLNQKLVKSDTMPILGSMQSAPPIGKPTKEKKSSFGLHWLSNWTKDDDGEKMSKKEKKERKERGREREAQENATMTHPSQQTSNHHEKDGSTSSSFLGNLFGKKKGHEDSSKNEYGSHMYNAASGMHNPSTGSLLDMYGKPMMEQGYYTRYPIHIERAVYRLSHIKLANPRRPLYEQVLISNLMFWYLSVINRTQQQQQQLQQQQQQQTLSRAEQQGPEDDMSQRANTGGGDLYSTPEENESRLPEAESRLELDNNTSHITVGDQIQPDHLKREAKDSPAISLPLDLSTLNLDDAEGRQNSTARTNSIVKELFGSTKNSSSHQEDNGVYGGESDSYHSGNQSLPNSSSLNGNGKGGLISGKGRTSGQPNASVNTQKGSSIPNTNPNSKTKRGGLVKPNRAPPGTRSAERAIPAAAYGAQHRQISSEMLVASASNKDISSTGQSSSSNRYSSNERFDRQSPPSGPVRLGGGGRSVSSGHSSVRDNEYAWMGGSSGGGEAGMGNEMDSPGLNQEDRKSDPMSDHSQRQMHLSSESDSFGGGRKLGNRLSEPARGGDHGSYFDNNQQERDHLYSNRDQDLLLSNGVATGREASAMLDAARLSQSRRR</sequence>
<dbReference type="InParanoid" id="A0A316V7N6"/>
<keyword evidence="4" id="KW-1185">Reference proteome</keyword>
<dbReference type="GO" id="GO:0030010">
    <property type="term" value="P:establishment of cell polarity"/>
    <property type="evidence" value="ECO:0007669"/>
    <property type="project" value="TreeGrafter"/>
</dbReference>
<evidence type="ECO:0000313" key="3">
    <source>
        <dbReference type="EMBL" id="PWN33526.1"/>
    </source>
</evidence>
<dbReference type="EMBL" id="KZ819604">
    <property type="protein sequence ID" value="PWN33526.1"/>
    <property type="molecule type" value="Genomic_DNA"/>
</dbReference>
<feature type="compositionally biased region" description="Basic and acidic residues" evidence="1">
    <location>
        <begin position="833"/>
        <end position="842"/>
    </location>
</feature>
<accession>A0A316V7N6</accession>
<evidence type="ECO:0000259" key="2">
    <source>
        <dbReference type="SMART" id="SM01327"/>
    </source>
</evidence>
<feature type="region of interest" description="Disordered" evidence="1">
    <location>
        <begin position="306"/>
        <end position="567"/>
    </location>
</feature>
<feature type="compositionally biased region" description="Polar residues" evidence="1">
    <location>
        <begin position="930"/>
        <end position="953"/>
    </location>
</feature>
<organism evidence="3 4">
    <name type="scientific">Meira miltonrushii</name>
    <dbReference type="NCBI Taxonomy" id="1280837"/>
    <lineage>
        <taxon>Eukaryota</taxon>
        <taxon>Fungi</taxon>
        <taxon>Dikarya</taxon>
        <taxon>Basidiomycota</taxon>
        <taxon>Ustilaginomycotina</taxon>
        <taxon>Exobasidiomycetes</taxon>
        <taxon>Exobasidiales</taxon>
        <taxon>Brachybasidiaceae</taxon>
        <taxon>Meira</taxon>
    </lineage>
</organism>
<feature type="compositionally biased region" description="Low complexity" evidence="1">
    <location>
        <begin position="50"/>
        <end position="66"/>
    </location>
</feature>
<dbReference type="PANTHER" id="PTHR28089">
    <property type="entry name" value="PROTEIN ZDS1-RELATED"/>
    <property type="match status" value="1"/>
</dbReference>
<feature type="compositionally biased region" description="Polar residues" evidence="1">
    <location>
        <begin position="431"/>
        <end position="449"/>
    </location>
</feature>
<feature type="compositionally biased region" description="Low complexity" evidence="1">
    <location>
        <begin position="196"/>
        <end position="208"/>
    </location>
</feature>
<protein>
    <recommendedName>
        <fullName evidence="2">Protein Zds1 C-terminal domain-containing protein</fullName>
    </recommendedName>
</protein>
<feature type="region of interest" description="Disordered" evidence="1">
    <location>
        <begin position="168"/>
        <end position="266"/>
    </location>
</feature>
<feature type="compositionally biased region" description="Polar residues" evidence="1">
    <location>
        <begin position="239"/>
        <end position="264"/>
    </location>
</feature>
<feature type="compositionally biased region" description="Polar residues" evidence="1">
    <location>
        <begin position="182"/>
        <end position="195"/>
    </location>
</feature>
<dbReference type="RefSeq" id="XP_025353828.1">
    <property type="nucleotide sequence ID" value="XM_025502595.1"/>
</dbReference>
<dbReference type="GO" id="GO:0010971">
    <property type="term" value="P:positive regulation of G2/M transition of mitotic cell cycle"/>
    <property type="evidence" value="ECO:0007669"/>
    <property type="project" value="TreeGrafter"/>
</dbReference>
<dbReference type="AlphaFoldDB" id="A0A316V7N6"/>
<feature type="compositionally biased region" description="Polar residues" evidence="1">
    <location>
        <begin position="550"/>
        <end position="567"/>
    </location>
</feature>
<evidence type="ECO:0000256" key="1">
    <source>
        <dbReference type="SAM" id="MobiDB-lite"/>
    </source>
</evidence>